<protein>
    <submittedName>
        <fullName evidence="1">Uncharacterized protein</fullName>
    </submittedName>
</protein>
<accession>A0A6J5R259</accession>
<reference evidence="1" key="1">
    <citation type="submission" date="2020-05" db="EMBL/GenBank/DDBJ databases">
        <authorList>
            <person name="Chiriac C."/>
            <person name="Salcher M."/>
            <person name="Ghai R."/>
            <person name="Kavagutti S V."/>
        </authorList>
    </citation>
    <scope>NUCLEOTIDE SEQUENCE</scope>
</reference>
<sequence length="416" mass="44805">MTAITNVVDSVIIGGVSVDLDDVEWSLTVDHGRNDVTQAPQPSGAQFTMLGAATIIGGISSSLTVTASSTLRFTGTVSDIQITHLDSPTGNYLARVTYQAQGNFFRLGLANVGAAGYAEETVDLRTIEIMDETGLAYAANMDPLMVLLPIAATTEPVPALTLLSNICAQTGATMYDLPDGTIGIESYSRRGYDYNPATWAYLTDTWADYPLYNWDDLYQASAAAPIPVTLTNGSVIWEPVWRNNILAVVNRATVTYGTSNPQDVIVAEDTASQAVHGLRATVLPTQLSDPLDASNRAGAIITAQSEPRYDLQQIQIFIDLLTAPQRTAILGLISGDRVLIDGLPEPAPITQFLGIVEGWSEQYTDQGHVLTLSLSDPRYSYAMAQWISVDPTLIWGDVNASIQWYNVVLPDDLLAA</sequence>
<organism evidence="1">
    <name type="scientific">uncultured Caudovirales phage</name>
    <dbReference type="NCBI Taxonomy" id="2100421"/>
    <lineage>
        <taxon>Viruses</taxon>
        <taxon>Duplodnaviria</taxon>
        <taxon>Heunggongvirae</taxon>
        <taxon>Uroviricota</taxon>
        <taxon>Caudoviricetes</taxon>
        <taxon>Peduoviridae</taxon>
        <taxon>Maltschvirus</taxon>
        <taxon>Maltschvirus maltsch</taxon>
    </lineage>
</organism>
<name>A0A6J5R259_9CAUD</name>
<dbReference type="EMBL" id="LR797165">
    <property type="protein sequence ID" value="CAB4190999.1"/>
    <property type="molecule type" value="Genomic_DNA"/>
</dbReference>
<gene>
    <name evidence="1" type="ORF">UFOVP1213_2</name>
</gene>
<evidence type="ECO:0000313" key="1">
    <source>
        <dbReference type="EMBL" id="CAB4190999.1"/>
    </source>
</evidence>
<proteinExistence type="predicted"/>